<feature type="transmembrane region" description="Helical" evidence="1">
    <location>
        <begin position="234"/>
        <end position="258"/>
    </location>
</feature>
<evidence type="ECO:0000256" key="1">
    <source>
        <dbReference type="SAM" id="Phobius"/>
    </source>
</evidence>
<feature type="transmembrane region" description="Helical" evidence="1">
    <location>
        <begin position="173"/>
        <end position="193"/>
    </location>
</feature>
<reference evidence="2 3" key="1">
    <citation type="submission" date="2023-08" db="EMBL/GenBank/DDBJ databases">
        <title>Annotated Genome Sequence of Vanrija albida AlHP1.</title>
        <authorList>
            <person name="Herzog R."/>
        </authorList>
    </citation>
    <scope>NUCLEOTIDE SEQUENCE [LARGE SCALE GENOMIC DNA]</scope>
    <source>
        <strain evidence="2 3">AlHP1</strain>
    </source>
</reference>
<evidence type="ECO:0008006" key="4">
    <source>
        <dbReference type="Google" id="ProtNLM"/>
    </source>
</evidence>
<dbReference type="PANTHER" id="PTHR39470">
    <property type="entry name" value="CHROMOSOME 10, WHOLE GENOME SHOTGUN SEQUENCE"/>
    <property type="match status" value="1"/>
</dbReference>
<keyword evidence="1" id="KW-1133">Transmembrane helix</keyword>
<gene>
    <name evidence="2" type="ORF">Q8F55_005266</name>
</gene>
<keyword evidence="1" id="KW-0812">Transmembrane</keyword>
<protein>
    <recommendedName>
        <fullName evidence="4">Integral membrane protein</fullName>
    </recommendedName>
</protein>
<accession>A0ABR3Q151</accession>
<feature type="transmembrane region" description="Helical" evidence="1">
    <location>
        <begin position="12"/>
        <end position="35"/>
    </location>
</feature>
<keyword evidence="3" id="KW-1185">Reference proteome</keyword>
<dbReference type="GeneID" id="95986309"/>
<dbReference type="PANTHER" id="PTHR39470:SF1">
    <property type="entry name" value="CHORISMATE SYNTHASE PROTEIN"/>
    <property type="match status" value="1"/>
</dbReference>
<dbReference type="RefSeq" id="XP_069208398.1">
    <property type="nucleotide sequence ID" value="XM_069353756.1"/>
</dbReference>
<dbReference type="EMBL" id="JBBXJM010000004">
    <property type="protein sequence ID" value="KAL1408454.1"/>
    <property type="molecule type" value="Genomic_DNA"/>
</dbReference>
<evidence type="ECO:0000313" key="3">
    <source>
        <dbReference type="Proteomes" id="UP001565368"/>
    </source>
</evidence>
<organism evidence="2 3">
    <name type="scientific">Vanrija albida</name>
    <dbReference type="NCBI Taxonomy" id="181172"/>
    <lineage>
        <taxon>Eukaryota</taxon>
        <taxon>Fungi</taxon>
        <taxon>Dikarya</taxon>
        <taxon>Basidiomycota</taxon>
        <taxon>Agaricomycotina</taxon>
        <taxon>Tremellomycetes</taxon>
        <taxon>Trichosporonales</taxon>
        <taxon>Trichosporonaceae</taxon>
        <taxon>Vanrija</taxon>
    </lineage>
</organism>
<proteinExistence type="predicted"/>
<keyword evidence="1" id="KW-0472">Membrane</keyword>
<feature type="transmembrane region" description="Helical" evidence="1">
    <location>
        <begin position="200"/>
        <end position="222"/>
    </location>
</feature>
<evidence type="ECO:0000313" key="2">
    <source>
        <dbReference type="EMBL" id="KAL1408454.1"/>
    </source>
</evidence>
<name>A0ABR3Q151_9TREE</name>
<sequence>MLQDVWALISAWARPLGILAIFFGPRILGYAVRYLRGGHAHHSHLPRPPPTPPLSRTAKTILALHALYAFSALLSPPFDVFTSHSLSTACPKEALRAAVLSDVGLDPRTPAPAPEDIATSEAPAIETLLARLALPESRASYARWGHAAFVPCSWCRDDTDYAAAAAPSILAPYLSQLLLLGLLSFAAVSGAGARLRADKWAALAGWGTLALAATEYAVRWSWDVTPPRDKSDTITLSSLVGVVRPFALFGVTAAYLLAPARLSQKAATQAATVSALEAALNASRLTSLAHGAVARSPALARHAFERGQLRARAEAGAKKDEAVLAAAQGAGLFAGADHVPQSREGARAWVTGEWRKVVKSDD</sequence>
<dbReference type="Proteomes" id="UP001565368">
    <property type="component" value="Unassembled WGS sequence"/>
</dbReference>
<comment type="caution">
    <text evidence="2">The sequence shown here is derived from an EMBL/GenBank/DDBJ whole genome shotgun (WGS) entry which is preliminary data.</text>
</comment>